<dbReference type="Proteomes" id="UP000600588">
    <property type="component" value="Unassembled WGS sequence"/>
</dbReference>
<evidence type="ECO:0000313" key="1">
    <source>
        <dbReference type="EMBL" id="MBD0831589.1"/>
    </source>
</evidence>
<dbReference type="AlphaFoldDB" id="A0A8J6Q229"/>
<keyword evidence="2" id="KW-1185">Reference proteome</keyword>
<accession>A0A8J6Q229</accession>
<dbReference type="RefSeq" id="WP_188229383.1">
    <property type="nucleotide sequence ID" value="NZ_JACVXB010000002.1"/>
</dbReference>
<protein>
    <submittedName>
        <fullName evidence="1">Uncharacterized protein</fullName>
    </submittedName>
</protein>
<name>A0A8J6Q229_9FLAO</name>
<proteinExistence type="predicted"/>
<dbReference type="EMBL" id="JACVXB010000002">
    <property type="protein sequence ID" value="MBD0831589.1"/>
    <property type="molecule type" value="Genomic_DNA"/>
</dbReference>
<reference evidence="1 2" key="1">
    <citation type="submission" date="2020-09" db="EMBL/GenBank/DDBJ databases">
        <title>TT11 complete genome.</title>
        <authorList>
            <person name="Wu Z."/>
        </authorList>
    </citation>
    <scope>NUCLEOTIDE SEQUENCE [LARGE SCALE GENOMIC DNA]</scope>
    <source>
        <strain evidence="1 2">TT11</strain>
    </source>
</reference>
<organism evidence="1 2">
    <name type="scientific">Aestuariibaculum sediminum</name>
    <dbReference type="NCBI Taxonomy" id="2770637"/>
    <lineage>
        <taxon>Bacteria</taxon>
        <taxon>Pseudomonadati</taxon>
        <taxon>Bacteroidota</taxon>
        <taxon>Flavobacteriia</taxon>
        <taxon>Flavobacteriales</taxon>
        <taxon>Flavobacteriaceae</taxon>
    </lineage>
</organism>
<evidence type="ECO:0000313" key="2">
    <source>
        <dbReference type="Proteomes" id="UP000600588"/>
    </source>
</evidence>
<sequence length="85" mass="9951">MNNANYKDYKSLITEPPEEIFDEPNGFLNCTDCTNANGGFYLEYKANNGFHKSWKFRNAIYPDYIENYSSFLLDKIAELNSLYQL</sequence>
<comment type="caution">
    <text evidence="1">The sequence shown here is derived from an EMBL/GenBank/DDBJ whole genome shotgun (WGS) entry which is preliminary data.</text>
</comment>
<gene>
    <name evidence="1" type="ORF">ICJ83_05535</name>
</gene>